<evidence type="ECO:0000256" key="5">
    <source>
        <dbReference type="ARBA" id="ARBA00022679"/>
    </source>
</evidence>
<dbReference type="OrthoDB" id="6874at2157"/>
<evidence type="ECO:0000256" key="6">
    <source>
        <dbReference type="ARBA" id="ARBA00022777"/>
    </source>
</evidence>
<accession>A0A218NM62</accession>
<evidence type="ECO:0000256" key="4">
    <source>
        <dbReference type="ARBA" id="ARBA00022553"/>
    </source>
</evidence>
<proteinExistence type="inferred from homology"/>
<dbReference type="EMBL" id="CP019964">
    <property type="protein sequence ID" value="ASI13555.1"/>
    <property type="molecule type" value="Genomic_DNA"/>
</dbReference>
<comment type="cofactor">
    <cofactor evidence="1">
        <name>Mg(2+)</name>
        <dbReference type="ChEBI" id="CHEBI:18420"/>
    </cofactor>
</comment>
<dbReference type="KEGG" id="marh:Mia14_0221"/>
<evidence type="ECO:0000313" key="9">
    <source>
        <dbReference type="EMBL" id="ASI13555.1"/>
    </source>
</evidence>
<evidence type="ECO:0000256" key="7">
    <source>
        <dbReference type="PROSITE-ProRule" id="PRU00706"/>
    </source>
</evidence>
<dbReference type="AlphaFoldDB" id="A0A218NM62"/>
<comment type="similarity">
    <text evidence="2 7">Belongs to the NDK family.</text>
</comment>
<evidence type="ECO:0000259" key="8">
    <source>
        <dbReference type="SMART" id="SM00562"/>
    </source>
</evidence>
<evidence type="ECO:0000256" key="3">
    <source>
        <dbReference type="ARBA" id="ARBA00012966"/>
    </source>
</evidence>
<keyword evidence="10" id="KW-1185">Reference proteome</keyword>
<dbReference type="SMART" id="SM00562">
    <property type="entry name" value="NDK"/>
    <property type="match status" value="1"/>
</dbReference>
<keyword evidence="6 9" id="KW-0418">Kinase</keyword>
<feature type="domain" description="Nucleoside diphosphate kinase-like" evidence="8">
    <location>
        <begin position="2"/>
        <end position="177"/>
    </location>
</feature>
<dbReference type="InterPro" id="IPR036850">
    <property type="entry name" value="NDK-like_dom_sf"/>
</dbReference>
<dbReference type="Proteomes" id="UP000197679">
    <property type="component" value="Chromosome"/>
</dbReference>
<dbReference type="Pfam" id="PF00334">
    <property type="entry name" value="NDK"/>
    <property type="match status" value="2"/>
</dbReference>
<sequence>MIERTLVLIKPDGVQRQMVGKLLNIFEESGLKVVGLKLVKPKKENVEKHYAADEKWMVSVGTKTKASYAEKGVKLDKTELEIGQEVRNKLLSYLVGKPTVAIALEGNEAIYAVRKIIGSTEPKKADPGSIRGRFGTDSYAKADSEDRAVRNLVHASEDKENADREIYIWFDKDELLDYTVANEPYL</sequence>
<organism evidence="9 10">
    <name type="scientific">Candidatus Mancarchaeum acidiphilum</name>
    <dbReference type="NCBI Taxonomy" id="1920749"/>
    <lineage>
        <taxon>Archaea</taxon>
        <taxon>Candidatus Micrarchaeota</taxon>
        <taxon>Candidatus Mancarchaeum</taxon>
    </lineage>
</organism>
<dbReference type="RefSeq" id="WP_088819720.1">
    <property type="nucleotide sequence ID" value="NZ_CP019964.1"/>
</dbReference>
<dbReference type="InterPro" id="IPR034907">
    <property type="entry name" value="NDK-like_dom"/>
</dbReference>
<keyword evidence="4" id="KW-0597">Phosphoprotein</keyword>
<dbReference type="GO" id="GO:0004550">
    <property type="term" value="F:nucleoside diphosphate kinase activity"/>
    <property type="evidence" value="ECO:0007669"/>
    <property type="project" value="UniProtKB-EC"/>
</dbReference>
<dbReference type="GeneID" id="33313779"/>
<evidence type="ECO:0000313" key="10">
    <source>
        <dbReference type="Proteomes" id="UP000197679"/>
    </source>
</evidence>
<evidence type="ECO:0000256" key="1">
    <source>
        <dbReference type="ARBA" id="ARBA00001946"/>
    </source>
</evidence>
<reference evidence="9 10" key="1">
    <citation type="journal article" date="2017" name="Nat. Commun.">
        <title>'ARMAN' archaea depend on association with euryarchaeal host in culture and in situ.</title>
        <authorList>
            <person name="Golyshina O."/>
            <person name="Toshchakov S."/>
            <person name="Makarova K."/>
            <person name="Gavrilov S."/>
            <person name="Korzhenkov A."/>
            <person name="La Cono V."/>
            <person name="Arcadi E."/>
            <person name="Nechitaylo T."/>
            <person name="Ferrer M."/>
            <person name="Kublanov I."/>
            <person name="Wolf Y."/>
            <person name="Yakimov M."/>
            <person name="Golyshin P."/>
            <person name="Slesarev A."/>
            <person name="Kozyavkin S."/>
        </authorList>
    </citation>
    <scope>NUCLEOTIDE SEQUENCE [LARGE SCALE GENOMIC DNA]</scope>
    <source>
        <strain evidence="9 10">Mia14</strain>
    </source>
</reference>
<dbReference type="PROSITE" id="PS51374">
    <property type="entry name" value="NDPK_LIKE"/>
    <property type="match status" value="1"/>
</dbReference>
<keyword evidence="5" id="KW-0808">Transferase</keyword>
<dbReference type="EC" id="2.7.4.6" evidence="3"/>
<dbReference type="SUPFAM" id="SSF54919">
    <property type="entry name" value="Nucleoside diphosphate kinase, NDK"/>
    <property type="match status" value="1"/>
</dbReference>
<gene>
    <name evidence="9" type="ORF">Mia14_0221</name>
</gene>
<evidence type="ECO:0000256" key="2">
    <source>
        <dbReference type="ARBA" id="ARBA00008142"/>
    </source>
</evidence>
<comment type="caution">
    <text evidence="7">Lacks conserved residue(s) required for the propagation of feature annotation.</text>
</comment>
<name>A0A218NM62_9ARCH</name>
<dbReference type="Gene3D" id="3.30.70.141">
    <property type="entry name" value="Nucleoside diphosphate kinase-like domain"/>
    <property type="match status" value="1"/>
</dbReference>
<dbReference type="PANTHER" id="PTHR11349">
    <property type="entry name" value="NUCLEOSIDE DIPHOSPHATE KINASE"/>
    <property type="match status" value="1"/>
</dbReference>
<protein>
    <recommendedName>
        <fullName evidence="3">nucleoside-diphosphate kinase</fullName>
        <ecNumber evidence="3">2.7.4.6</ecNumber>
    </recommendedName>
</protein>